<dbReference type="GO" id="GO:0042981">
    <property type="term" value="P:regulation of apoptotic process"/>
    <property type="evidence" value="ECO:0007669"/>
    <property type="project" value="InterPro"/>
</dbReference>
<feature type="repeat" description="ANK" evidence="3">
    <location>
        <begin position="535"/>
        <end position="567"/>
    </location>
</feature>
<sequence length="776" mass="83156">MFNVLQDFKAQAASNRSNPYAVDVIRAKRNDLVYGISHTEDLLDLLVAEGVMTAAKRSIILTLRSQKDQNSRVLDILEARGERACRKFFHPCLMRAEPSLYQRIKTYVGSVNEHVQDTRRQLIGYLLEREKEGMDRLTDRKNIQNNLKTSLLTTKGTKTFSPKSSSMSEPLAKAEDEPAQSQTEHLHAAASNGDLSLLEKLLEDANINSVNPFKQSLLHVAAERGRRSVVELLIRKGARLDLQDVQGHTALHKAASGGHEEIVEVLVKAGAPIYSLDVQGKTAVHLAADNDRGPSLGALVRGEAERSGSRTQDPFLHTAAAEDNWRLAERLLQGGACVEATNHLKKTALFYAVARSNEKTVAVLLNAGAKVDRDVLNEAFQLNQEPVVRLLLAEARGALGEDGLSSALLSAVRRNQGPVVAALIDNGANVNARDQRGYTPLLLSAELGHAEVFSVLVAKQASLDATLPDLSSALHLAVLGGSVPIAETLLTTGLSPNTTGPEAQTPLHLAAQRDRSEFVRLLVKSGAQVNAAAQDGLTALHVASQRAHADTVRALLQAKADVRARDRLGRTALHWAACSPAGDGSVVDALLAARADPNATDSGRRTALHLAAAEGRPRAAASLLSHRAKAGAKDMDGCTPLHHAAAGGHDAVAAALLRSLGSKALEERNAWRKTPLHVAAEKGHDGVAARLLEAGAQVNATDQSRDTPLHGAARAGHQEVVKRLVGWSQDTAWSRKVNLQATNKLGKTPLQVAEGGDTVEHESIATLLKRKMLLIK</sequence>
<dbReference type="PANTHER" id="PTHR24123:SF33">
    <property type="entry name" value="PROTEIN HOS4"/>
    <property type="match status" value="1"/>
</dbReference>
<feature type="repeat" description="ANK" evidence="3">
    <location>
        <begin position="704"/>
        <end position="725"/>
    </location>
</feature>
<evidence type="ECO:0000256" key="3">
    <source>
        <dbReference type="PROSITE-ProRule" id="PRU00023"/>
    </source>
</evidence>
<dbReference type="InterPro" id="IPR002110">
    <property type="entry name" value="Ankyrin_rpt"/>
</dbReference>
<dbReference type="PANTHER" id="PTHR24123">
    <property type="entry name" value="ANKYRIN REPEAT-CONTAINING"/>
    <property type="match status" value="1"/>
</dbReference>
<gene>
    <name evidence="7" type="primary">caiap</name>
</gene>
<feature type="repeat" description="ANK" evidence="3">
    <location>
        <begin position="671"/>
        <end position="703"/>
    </location>
</feature>
<feature type="region of interest" description="Disordered" evidence="4">
    <location>
        <begin position="154"/>
        <end position="183"/>
    </location>
</feature>
<feature type="repeat" description="ANK" evidence="3">
    <location>
        <begin position="603"/>
        <end position="635"/>
    </location>
</feature>
<evidence type="ECO:0000313" key="6">
    <source>
        <dbReference type="Proteomes" id="UP000515150"/>
    </source>
</evidence>
<proteinExistence type="predicted"/>
<evidence type="ECO:0000259" key="5">
    <source>
        <dbReference type="PROSITE" id="PS50209"/>
    </source>
</evidence>
<reference evidence="7" key="1">
    <citation type="submission" date="2025-08" db="UniProtKB">
        <authorList>
            <consortium name="RefSeq"/>
        </authorList>
    </citation>
    <scope>IDENTIFICATION</scope>
</reference>
<dbReference type="InterPro" id="IPR036770">
    <property type="entry name" value="Ankyrin_rpt-contain_sf"/>
</dbReference>
<evidence type="ECO:0000313" key="7">
    <source>
        <dbReference type="RefSeq" id="XP_029005011.2"/>
    </source>
</evidence>
<dbReference type="InterPro" id="IPR001315">
    <property type="entry name" value="CARD"/>
</dbReference>
<dbReference type="InterPro" id="IPR011029">
    <property type="entry name" value="DEATH-like_dom_sf"/>
</dbReference>
<dbReference type="Proteomes" id="UP000515150">
    <property type="component" value="Chromosome 4"/>
</dbReference>
<feature type="repeat" description="ANK" evidence="3">
    <location>
        <begin position="502"/>
        <end position="534"/>
    </location>
</feature>
<feature type="repeat" description="ANK" evidence="3">
    <location>
        <begin position="246"/>
        <end position="278"/>
    </location>
</feature>
<feature type="repeat" description="ANK" evidence="3">
    <location>
        <begin position="469"/>
        <end position="501"/>
    </location>
</feature>
<dbReference type="GeneID" id="114854604"/>
<dbReference type="CDD" id="cd01671">
    <property type="entry name" value="CARD"/>
    <property type="match status" value="1"/>
</dbReference>
<name>A0A6P7MDK8_BETSP</name>
<dbReference type="Pfam" id="PF12796">
    <property type="entry name" value="Ank_2"/>
    <property type="match status" value="5"/>
</dbReference>
<feature type="repeat" description="ANK" evidence="3">
    <location>
        <begin position="403"/>
        <end position="435"/>
    </location>
</feature>
<dbReference type="SUPFAM" id="SSF48403">
    <property type="entry name" value="Ankyrin repeat"/>
    <property type="match status" value="2"/>
</dbReference>
<feature type="repeat" description="ANK" evidence="3">
    <location>
        <begin position="568"/>
        <end position="602"/>
    </location>
</feature>
<dbReference type="PRINTS" id="PR01415">
    <property type="entry name" value="ANKYRIN"/>
</dbReference>
<dbReference type="PROSITE" id="PS50088">
    <property type="entry name" value="ANK_REPEAT"/>
    <property type="match status" value="12"/>
</dbReference>
<protein>
    <submittedName>
        <fullName evidence="7">CARD- and ANK-domain containing inflammasome adapter protein</fullName>
    </submittedName>
</protein>
<organism evidence="6 7">
    <name type="scientific">Betta splendens</name>
    <name type="common">Siamese fighting fish</name>
    <dbReference type="NCBI Taxonomy" id="158456"/>
    <lineage>
        <taxon>Eukaryota</taxon>
        <taxon>Metazoa</taxon>
        <taxon>Chordata</taxon>
        <taxon>Craniata</taxon>
        <taxon>Vertebrata</taxon>
        <taxon>Euteleostomi</taxon>
        <taxon>Actinopterygii</taxon>
        <taxon>Neopterygii</taxon>
        <taxon>Teleostei</taxon>
        <taxon>Neoteleostei</taxon>
        <taxon>Acanthomorphata</taxon>
        <taxon>Anabantaria</taxon>
        <taxon>Anabantiformes</taxon>
        <taxon>Anabantoidei</taxon>
        <taxon>Osphronemidae</taxon>
        <taxon>Betta</taxon>
    </lineage>
</organism>
<keyword evidence="6" id="KW-1185">Reference proteome</keyword>
<dbReference type="Gene3D" id="1.25.40.20">
    <property type="entry name" value="Ankyrin repeat-containing domain"/>
    <property type="match status" value="7"/>
</dbReference>
<dbReference type="PROSITE" id="PS50209">
    <property type="entry name" value="CARD"/>
    <property type="match status" value="1"/>
</dbReference>
<dbReference type="SUPFAM" id="SSF47986">
    <property type="entry name" value="DEATH domain"/>
    <property type="match status" value="1"/>
</dbReference>
<keyword evidence="1" id="KW-0677">Repeat</keyword>
<evidence type="ECO:0000256" key="2">
    <source>
        <dbReference type="ARBA" id="ARBA00023043"/>
    </source>
</evidence>
<feature type="repeat" description="ANK" evidence="3">
    <location>
        <begin position="636"/>
        <end position="658"/>
    </location>
</feature>
<dbReference type="Pfam" id="PF00023">
    <property type="entry name" value="Ank"/>
    <property type="match status" value="1"/>
</dbReference>
<dbReference type="CTD" id="557416"/>
<feature type="repeat" description="ANK" evidence="3">
    <location>
        <begin position="213"/>
        <end position="245"/>
    </location>
</feature>
<dbReference type="Gene3D" id="1.10.533.10">
    <property type="entry name" value="Death Domain, Fas"/>
    <property type="match status" value="1"/>
</dbReference>
<dbReference type="AlphaFoldDB" id="A0A6P7MDK8"/>
<dbReference type="RefSeq" id="XP_029005011.2">
    <property type="nucleotide sequence ID" value="XM_029149178.3"/>
</dbReference>
<feature type="domain" description="CARD" evidence="5">
    <location>
        <begin position="17"/>
        <end position="89"/>
    </location>
</feature>
<dbReference type="InParanoid" id="A0A6P7MDK8"/>
<feature type="repeat" description="ANK" evidence="3">
    <location>
        <begin position="436"/>
        <end position="468"/>
    </location>
</feature>
<dbReference type="SMART" id="SM00248">
    <property type="entry name" value="ANK"/>
    <property type="match status" value="16"/>
</dbReference>
<dbReference type="PROSITE" id="PS50297">
    <property type="entry name" value="ANK_REP_REGION"/>
    <property type="match status" value="8"/>
</dbReference>
<accession>A0A6P7MDK8</accession>
<evidence type="ECO:0000256" key="4">
    <source>
        <dbReference type="SAM" id="MobiDB-lite"/>
    </source>
</evidence>
<dbReference type="InterPro" id="IPR051165">
    <property type="entry name" value="Multifunctional_ANK_Repeat"/>
</dbReference>
<evidence type="ECO:0000256" key="1">
    <source>
        <dbReference type="ARBA" id="ARBA00022737"/>
    </source>
</evidence>
<dbReference type="KEGG" id="bspl:114854604"/>
<dbReference type="Pfam" id="PF00619">
    <property type="entry name" value="CARD"/>
    <property type="match status" value="1"/>
</dbReference>
<dbReference type="OrthoDB" id="20872at2759"/>
<keyword evidence="2 3" id="KW-0040">ANK repeat</keyword>